<proteinExistence type="predicted"/>
<organism evidence="1 2">
    <name type="scientific">Propionibacterium cyclohexanicum</name>
    <dbReference type="NCBI Taxonomy" id="64702"/>
    <lineage>
        <taxon>Bacteria</taxon>
        <taxon>Bacillati</taxon>
        <taxon>Actinomycetota</taxon>
        <taxon>Actinomycetes</taxon>
        <taxon>Propionibacteriales</taxon>
        <taxon>Propionibacteriaceae</taxon>
        <taxon>Propionibacterium</taxon>
    </lineage>
</organism>
<dbReference type="RefSeq" id="WP_024463550.1">
    <property type="nucleotide sequence ID" value="NZ_FOGZ01000006.1"/>
</dbReference>
<dbReference type="STRING" id="64702.SAMN05443377_10663"/>
<protein>
    <submittedName>
        <fullName evidence="1">DNA (Cytosine-5)-methyltransferase 1</fullName>
    </submittedName>
</protein>
<keyword evidence="2" id="KW-1185">Reference proteome</keyword>
<keyword evidence="1" id="KW-0808">Transferase</keyword>
<evidence type="ECO:0000313" key="2">
    <source>
        <dbReference type="Proteomes" id="UP000198815"/>
    </source>
</evidence>
<evidence type="ECO:0000313" key="1">
    <source>
        <dbReference type="EMBL" id="SER69254.1"/>
    </source>
</evidence>
<dbReference type="EMBL" id="FOGZ01000006">
    <property type="protein sequence ID" value="SER69254.1"/>
    <property type="molecule type" value="Genomic_DNA"/>
</dbReference>
<dbReference type="GO" id="GO:0008168">
    <property type="term" value="F:methyltransferase activity"/>
    <property type="evidence" value="ECO:0007669"/>
    <property type="project" value="UniProtKB-KW"/>
</dbReference>
<dbReference type="GO" id="GO:0032259">
    <property type="term" value="P:methylation"/>
    <property type="evidence" value="ECO:0007669"/>
    <property type="project" value="UniProtKB-KW"/>
</dbReference>
<keyword evidence="1" id="KW-0489">Methyltransferase</keyword>
<sequence>MAPDRATLRQWGRYGSAIARWQRITGRQAPAPALLNQTEGPRPAPAFVEWLMGLPQGWVTDPQHSELTNSQQITVLGNGVLPLQAATAIDSLRLLPR</sequence>
<accession>A0A1H9R933</accession>
<dbReference type="AlphaFoldDB" id="A0A1H9R933"/>
<gene>
    <name evidence="1" type="ORF">SAMN05443377_10663</name>
</gene>
<name>A0A1H9R933_9ACTN</name>
<reference evidence="1 2" key="1">
    <citation type="submission" date="2016-10" db="EMBL/GenBank/DDBJ databases">
        <authorList>
            <person name="de Groot N.N."/>
        </authorList>
    </citation>
    <scope>NUCLEOTIDE SEQUENCE [LARGE SCALE GENOMIC DNA]</scope>
    <source>
        <strain evidence="1 2">DSM 16859</strain>
    </source>
</reference>
<dbReference type="Proteomes" id="UP000198815">
    <property type="component" value="Unassembled WGS sequence"/>
</dbReference>